<evidence type="ECO:0000313" key="2">
    <source>
        <dbReference type="EMBL" id="MCY0150589.1"/>
    </source>
</evidence>
<evidence type="ECO:0000256" key="1">
    <source>
        <dbReference type="SAM" id="Phobius"/>
    </source>
</evidence>
<dbReference type="RefSeq" id="WP_267656018.1">
    <property type="nucleotide sequence ID" value="NZ_JAOVZR010000001.1"/>
</dbReference>
<proteinExistence type="predicted"/>
<evidence type="ECO:0000313" key="3">
    <source>
        <dbReference type="EMBL" id="MCY0150923.1"/>
    </source>
</evidence>
<organism evidence="3 4">
    <name type="scientific">Hoeflea algicola</name>
    <dbReference type="NCBI Taxonomy" id="2983763"/>
    <lineage>
        <taxon>Bacteria</taxon>
        <taxon>Pseudomonadati</taxon>
        <taxon>Pseudomonadota</taxon>
        <taxon>Alphaproteobacteria</taxon>
        <taxon>Hyphomicrobiales</taxon>
        <taxon>Rhizobiaceae</taxon>
        <taxon>Hoeflea</taxon>
    </lineage>
</organism>
<feature type="transmembrane region" description="Helical" evidence="1">
    <location>
        <begin position="57"/>
        <end position="77"/>
    </location>
</feature>
<keyword evidence="4" id="KW-1185">Reference proteome</keyword>
<keyword evidence="1" id="KW-0472">Membrane</keyword>
<dbReference type="EMBL" id="JAOVZR010000004">
    <property type="protein sequence ID" value="MCY0150923.1"/>
    <property type="molecule type" value="Genomic_DNA"/>
</dbReference>
<dbReference type="Proteomes" id="UP001073227">
    <property type="component" value="Unassembled WGS sequence"/>
</dbReference>
<evidence type="ECO:0000313" key="4">
    <source>
        <dbReference type="Proteomes" id="UP001073227"/>
    </source>
</evidence>
<keyword evidence="1" id="KW-0812">Transmembrane</keyword>
<reference evidence="3" key="1">
    <citation type="submission" date="2022-10" db="EMBL/GenBank/DDBJ databases">
        <title>Hoeflea sp. G2-23, isolated from marine algae.</title>
        <authorList>
            <person name="Kristyanto S."/>
            <person name="Kim J.M."/>
            <person name="Jeon C.O."/>
        </authorList>
    </citation>
    <scope>NUCLEOTIDE SEQUENCE</scope>
    <source>
        <strain evidence="3">G2-23</strain>
    </source>
</reference>
<keyword evidence="1" id="KW-1133">Transmembrane helix</keyword>
<gene>
    <name evidence="2" type="ORF">OEG84_23515</name>
    <name evidence="3" type="ORF">OEG84_25285</name>
</gene>
<name>A0ABT3ZGU4_9HYPH</name>
<accession>A0ABT3ZGU4</accession>
<comment type="caution">
    <text evidence="3">The sequence shown here is derived from an EMBL/GenBank/DDBJ whole genome shotgun (WGS) entry which is preliminary data.</text>
</comment>
<protein>
    <submittedName>
        <fullName evidence="3">Uncharacterized protein</fullName>
    </submittedName>
</protein>
<sequence>MVASHNCPNYPGCGDYDARCATGINIPCIIHPPFDGENLTREREALGGPCPIYPPTFVQLAVTAALIGLAWLVICAADWSMPV</sequence>
<dbReference type="EMBL" id="JAOVZR010000001">
    <property type="protein sequence ID" value="MCY0150589.1"/>
    <property type="molecule type" value="Genomic_DNA"/>
</dbReference>